<gene>
    <name evidence="1" type="ORF">SAMN04488543_0129</name>
</gene>
<evidence type="ECO:0000313" key="2">
    <source>
        <dbReference type="Proteomes" id="UP000199092"/>
    </source>
</evidence>
<evidence type="ECO:0000313" key="1">
    <source>
        <dbReference type="EMBL" id="SDR70545.1"/>
    </source>
</evidence>
<keyword evidence="2" id="KW-1185">Reference proteome</keyword>
<dbReference type="OrthoDB" id="5190074at2"/>
<protein>
    <submittedName>
        <fullName evidence="1">Uncharacterized protein</fullName>
    </submittedName>
</protein>
<accession>A0A1H1L917</accession>
<dbReference type="RefSeq" id="WP_091408700.1">
    <property type="nucleotide sequence ID" value="NZ_LT629749.1"/>
</dbReference>
<name>A0A1H1L917_9ACTN</name>
<reference evidence="1 2" key="1">
    <citation type="submission" date="2016-10" db="EMBL/GenBank/DDBJ databases">
        <authorList>
            <person name="de Groot N.N."/>
        </authorList>
    </citation>
    <scope>NUCLEOTIDE SEQUENCE [LARGE SCALE GENOMIC DNA]</scope>
    <source>
        <strain evidence="1 2">DSM 21741</strain>
    </source>
</reference>
<sequence>MDGWSEGEWLTLQLGPVWVISALVGRNRFDALEQAAFWQGVDDAPQESPLGWQLMRAMTRNREWLLDEFTLDERSIVSGLNEVASLLERVSPEVSRDAREFMLRVGMALARARGPFGQRMSDQDALTLQLVAQLLETTKETAENNPLNAAVAI</sequence>
<organism evidence="1 2">
    <name type="scientific">Friedmanniella luteola</name>
    <dbReference type="NCBI Taxonomy" id="546871"/>
    <lineage>
        <taxon>Bacteria</taxon>
        <taxon>Bacillati</taxon>
        <taxon>Actinomycetota</taxon>
        <taxon>Actinomycetes</taxon>
        <taxon>Propionibacteriales</taxon>
        <taxon>Nocardioidaceae</taxon>
        <taxon>Friedmanniella</taxon>
    </lineage>
</organism>
<proteinExistence type="predicted"/>
<dbReference type="EMBL" id="LT629749">
    <property type="protein sequence ID" value="SDR70545.1"/>
    <property type="molecule type" value="Genomic_DNA"/>
</dbReference>
<dbReference type="AlphaFoldDB" id="A0A1H1L917"/>
<dbReference type="Proteomes" id="UP000199092">
    <property type="component" value="Chromosome I"/>
</dbReference>